<accession>A0A3N0BE84</accession>
<gene>
    <name evidence="1" type="ORF">DMP08_04830</name>
</gene>
<organism evidence="1 2">
    <name type="scientific">Paraeggerthella hongkongensis</name>
    <dbReference type="NCBI Taxonomy" id="230658"/>
    <lineage>
        <taxon>Bacteria</taxon>
        <taxon>Bacillati</taxon>
        <taxon>Actinomycetota</taxon>
        <taxon>Coriobacteriia</taxon>
        <taxon>Eggerthellales</taxon>
        <taxon>Eggerthellaceae</taxon>
        <taxon>Paraeggerthella</taxon>
    </lineage>
</organism>
<protein>
    <submittedName>
        <fullName evidence="1">Uncharacterized protein</fullName>
    </submittedName>
</protein>
<keyword evidence="2" id="KW-1185">Reference proteome</keyword>
<reference evidence="2" key="1">
    <citation type="submission" date="2018-05" db="EMBL/GenBank/DDBJ databases">
        <title>Genome Sequencing of selected type strains of the family Eggerthellaceae.</title>
        <authorList>
            <person name="Danylec N."/>
            <person name="Stoll D.A."/>
            <person name="Doetsch A."/>
            <person name="Huch M."/>
        </authorList>
    </citation>
    <scope>NUCLEOTIDE SEQUENCE [LARGE SCALE GENOMIC DNA]</scope>
    <source>
        <strain evidence="2">DSM 16106</strain>
    </source>
</reference>
<evidence type="ECO:0000313" key="1">
    <source>
        <dbReference type="EMBL" id="RNL46093.1"/>
    </source>
</evidence>
<dbReference type="Proteomes" id="UP000278632">
    <property type="component" value="Unassembled WGS sequence"/>
</dbReference>
<comment type="caution">
    <text evidence="1">The sequence shown here is derived from an EMBL/GenBank/DDBJ whole genome shotgun (WGS) entry which is preliminary data.</text>
</comment>
<dbReference type="EMBL" id="QICD01000006">
    <property type="protein sequence ID" value="RNL46093.1"/>
    <property type="molecule type" value="Genomic_DNA"/>
</dbReference>
<proteinExistence type="predicted"/>
<dbReference type="AlphaFoldDB" id="A0A3N0BE84"/>
<sequence>MASRLMRSIAHASSAPNIALVDAMSLTWLLLVLLVMVVLELLSSRGSFACPAAGGSRGGRRRHFLPLLDSM</sequence>
<name>A0A3N0BE84_9ACTN</name>
<evidence type="ECO:0000313" key="2">
    <source>
        <dbReference type="Proteomes" id="UP000278632"/>
    </source>
</evidence>